<dbReference type="AlphaFoldDB" id="A0A8C7DIV9"/>
<feature type="domain" description="Cyclin-dependent kinase inhibitor" evidence="3">
    <location>
        <begin position="86"/>
        <end position="135"/>
    </location>
</feature>
<dbReference type="GO" id="GO:0072331">
    <property type="term" value="P:signal transduction by p53 class mediator"/>
    <property type="evidence" value="ECO:0007669"/>
    <property type="project" value="InterPro"/>
</dbReference>
<evidence type="ECO:0000256" key="2">
    <source>
        <dbReference type="ARBA" id="ARBA00023013"/>
    </source>
</evidence>
<dbReference type="PANTHER" id="PTHR46778:SF2">
    <property type="entry name" value="CYCLIN-DEPENDENT KINASE INHIBITOR DOMAIN-CONTAINING PROTEIN"/>
    <property type="match status" value="1"/>
</dbReference>
<sequence>MPTQECVTFKRAGYMGPMCQDILPRERTVQQIFARSSNLTTELQNDLIMKTRDIEMASSLSSDGAMLVCGSMEELKRRAQGPVRRNLFGPVDHEQLQQDFQRHLCMTVESANKRWDFDFNAGRPATNSASMEWEEMKCQDVPAFYHSCVVKKPVIGIAGRRAESENVRLARASSPGSSSIGEEYLEVTTRESYRIQRPEKMVASQKAGAVKRRQAAITEFFVVKKRRAMHHKRSSLQ</sequence>
<keyword evidence="2" id="KW-0649">Protein kinase inhibitor</keyword>
<dbReference type="Gene3D" id="4.10.365.10">
    <property type="entry name" value="p27"/>
    <property type="match status" value="1"/>
</dbReference>
<evidence type="ECO:0000313" key="5">
    <source>
        <dbReference type="Proteomes" id="UP000694557"/>
    </source>
</evidence>
<dbReference type="GeneTree" id="ENSGT00940000159918"/>
<gene>
    <name evidence="4" type="primary">LOC109896771</name>
</gene>
<dbReference type="Proteomes" id="UP000694557">
    <property type="component" value="Unassembled WGS sequence"/>
</dbReference>
<keyword evidence="5" id="KW-1185">Reference proteome</keyword>
<dbReference type="GO" id="GO:0007346">
    <property type="term" value="P:regulation of mitotic cell cycle"/>
    <property type="evidence" value="ECO:0007669"/>
    <property type="project" value="InterPro"/>
</dbReference>
<protein>
    <submittedName>
        <fullName evidence="4">Cyclin-dependent kinase inhibitor 1B</fullName>
    </submittedName>
</protein>
<evidence type="ECO:0000259" key="3">
    <source>
        <dbReference type="Pfam" id="PF02234"/>
    </source>
</evidence>
<proteinExistence type="inferred from homology"/>
<evidence type="ECO:0000313" key="4">
    <source>
        <dbReference type="Ensembl" id="ENSOKIP00005021046.1"/>
    </source>
</evidence>
<dbReference type="InterPro" id="IPR044898">
    <property type="entry name" value="CDI_dom_sf"/>
</dbReference>
<reference evidence="4" key="2">
    <citation type="submission" date="2025-09" db="UniProtKB">
        <authorList>
            <consortium name="Ensembl"/>
        </authorList>
    </citation>
    <scope>IDENTIFICATION</scope>
</reference>
<dbReference type="GO" id="GO:0005634">
    <property type="term" value="C:nucleus"/>
    <property type="evidence" value="ECO:0007669"/>
    <property type="project" value="InterPro"/>
</dbReference>
<dbReference type="PANTHER" id="PTHR46778">
    <property type="entry name" value="CYCLIN-DEPENDENT KINASE INHIBITOR 1-RELATED"/>
    <property type="match status" value="1"/>
</dbReference>
<reference evidence="4" key="1">
    <citation type="submission" date="2025-08" db="UniProtKB">
        <authorList>
            <consortium name="Ensembl"/>
        </authorList>
    </citation>
    <scope>IDENTIFICATION</scope>
</reference>
<accession>A0A8C7DIV9</accession>
<dbReference type="InterPro" id="IPR029841">
    <property type="entry name" value="CDKN1A"/>
</dbReference>
<dbReference type="Ensembl" id="ENSOKIT00005022391.1">
    <property type="protein sequence ID" value="ENSOKIP00005021046.1"/>
    <property type="gene ID" value="ENSOKIG00005009295.1"/>
</dbReference>
<dbReference type="Pfam" id="PF02234">
    <property type="entry name" value="CDI"/>
    <property type="match status" value="1"/>
</dbReference>
<dbReference type="InterPro" id="IPR003175">
    <property type="entry name" value="CDI_dom"/>
</dbReference>
<comment type="similarity">
    <text evidence="1">Belongs to the CDI family.</text>
</comment>
<name>A0A8C7DIV9_ONCKI</name>
<evidence type="ECO:0000256" key="1">
    <source>
        <dbReference type="ARBA" id="ARBA00006726"/>
    </source>
</evidence>
<organism evidence="4 5">
    <name type="scientific">Oncorhynchus kisutch</name>
    <name type="common">Coho salmon</name>
    <name type="synonym">Salmo kisutch</name>
    <dbReference type="NCBI Taxonomy" id="8019"/>
    <lineage>
        <taxon>Eukaryota</taxon>
        <taxon>Metazoa</taxon>
        <taxon>Chordata</taxon>
        <taxon>Craniata</taxon>
        <taxon>Vertebrata</taxon>
        <taxon>Euteleostomi</taxon>
        <taxon>Actinopterygii</taxon>
        <taxon>Neopterygii</taxon>
        <taxon>Teleostei</taxon>
        <taxon>Protacanthopterygii</taxon>
        <taxon>Salmoniformes</taxon>
        <taxon>Salmonidae</taxon>
        <taxon>Salmoninae</taxon>
        <taxon>Oncorhynchus</taxon>
    </lineage>
</organism>
<dbReference type="GO" id="GO:0004861">
    <property type="term" value="F:cyclin-dependent protein serine/threonine kinase inhibitor activity"/>
    <property type="evidence" value="ECO:0007669"/>
    <property type="project" value="InterPro"/>
</dbReference>